<dbReference type="SMART" id="SM00857">
    <property type="entry name" value="Resolvase"/>
    <property type="match status" value="1"/>
</dbReference>
<dbReference type="Gene3D" id="3.90.1750.20">
    <property type="entry name" value="Putative Large Serine Recombinase, Chain B, Domain 2"/>
    <property type="match status" value="1"/>
</dbReference>
<accession>A0A1I1CGJ9</accession>
<evidence type="ECO:0000256" key="1">
    <source>
        <dbReference type="ARBA" id="ARBA00023125"/>
    </source>
</evidence>
<dbReference type="Gene3D" id="3.40.50.1390">
    <property type="entry name" value="Resolvase, N-terminal catalytic domain"/>
    <property type="match status" value="1"/>
</dbReference>
<gene>
    <name evidence="5" type="ORF">SAMN05216266_12751</name>
</gene>
<keyword evidence="2" id="KW-0233">DNA recombination</keyword>
<dbReference type="PROSITE" id="PS51737">
    <property type="entry name" value="RECOMBINASE_DNA_BIND"/>
    <property type="match status" value="1"/>
</dbReference>
<sequence length="463" mass="52080">MVGVSKDENVSGALSPFKRPSFGRWLTDNPSKPYDVVVAFHLSRVTRSARDALELLEWLKERKRELVTVDDGINTGTTFGKAYLTVIAALAEAEREATQVRLLEMKETKRAQGFVTGGGGGWGYVTAKVGSGKRLVQSEQAPLLKEAAERVTTGEPVARICADWFEKGVAVPSADFKIERDSEEPAKWHPSTLARALRSWTLCGYSVYNGEIVRDDKGNPVMITDEPILTRTEFDRLQDALEGRSTDKGKPRQGSPLSRLVRCSECGNTRVTNGSGVRRRLQCSTPDCSGGGILERVVWEMIDAAIREKYPDDVDLYDYEWSSNQRENEERLDVLRSRETELVETLRKNLLDRATWEADGLLDIYESVRKEHVEDLKNVRSEIEELTSAPVNKPIRVSLGQTLYEMWKPYDRRDELDANDARFILAFTGLSVSASKIERKGHGVDPRNRVKIETPTWDGVLLD</sequence>
<dbReference type="STRING" id="490629.SAMN05216266_12751"/>
<feature type="domain" description="Recombinase" evidence="4">
    <location>
        <begin position="121"/>
        <end position="247"/>
    </location>
</feature>
<feature type="domain" description="Resolvase/invertase-type recombinase catalytic" evidence="3">
    <location>
        <begin position="1"/>
        <end position="113"/>
    </location>
</feature>
<dbReference type="GO" id="GO:0000150">
    <property type="term" value="F:DNA strand exchange activity"/>
    <property type="evidence" value="ECO:0007669"/>
    <property type="project" value="InterPro"/>
</dbReference>
<dbReference type="CDD" id="cd00338">
    <property type="entry name" value="Ser_Recombinase"/>
    <property type="match status" value="1"/>
</dbReference>
<dbReference type="InterPro" id="IPR006119">
    <property type="entry name" value="Resolv_N"/>
</dbReference>
<evidence type="ECO:0000259" key="3">
    <source>
        <dbReference type="PROSITE" id="PS51736"/>
    </source>
</evidence>
<dbReference type="InterPro" id="IPR011109">
    <property type="entry name" value="DNA_bind_recombinase_dom"/>
</dbReference>
<dbReference type="PROSITE" id="PS51736">
    <property type="entry name" value="RECOMBINASES_3"/>
    <property type="match status" value="1"/>
</dbReference>
<keyword evidence="1" id="KW-0238">DNA-binding</keyword>
<dbReference type="Pfam" id="PF07508">
    <property type="entry name" value="Recombinase"/>
    <property type="match status" value="1"/>
</dbReference>
<keyword evidence="6" id="KW-1185">Reference proteome</keyword>
<protein>
    <submittedName>
        <fullName evidence="5">Recombinase</fullName>
    </submittedName>
</protein>
<dbReference type="SUPFAM" id="SSF53041">
    <property type="entry name" value="Resolvase-like"/>
    <property type="match status" value="1"/>
</dbReference>
<proteinExistence type="predicted"/>
<dbReference type="EMBL" id="FOKG01000027">
    <property type="protein sequence ID" value="SFB61172.1"/>
    <property type="molecule type" value="Genomic_DNA"/>
</dbReference>
<organism evidence="5 6">
    <name type="scientific">Amycolatopsis marina</name>
    <dbReference type="NCBI Taxonomy" id="490629"/>
    <lineage>
        <taxon>Bacteria</taxon>
        <taxon>Bacillati</taxon>
        <taxon>Actinomycetota</taxon>
        <taxon>Actinomycetes</taxon>
        <taxon>Pseudonocardiales</taxon>
        <taxon>Pseudonocardiaceae</taxon>
        <taxon>Amycolatopsis</taxon>
    </lineage>
</organism>
<dbReference type="InterPro" id="IPR038109">
    <property type="entry name" value="DNA_bind_recomb_sf"/>
</dbReference>
<evidence type="ECO:0000256" key="2">
    <source>
        <dbReference type="ARBA" id="ARBA00023172"/>
    </source>
</evidence>
<evidence type="ECO:0000259" key="4">
    <source>
        <dbReference type="PROSITE" id="PS51737"/>
    </source>
</evidence>
<dbReference type="Proteomes" id="UP000243799">
    <property type="component" value="Unassembled WGS sequence"/>
</dbReference>
<evidence type="ECO:0000313" key="5">
    <source>
        <dbReference type="EMBL" id="SFB61172.1"/>
    </source>
</evidence>
<dbReference type="PANTHER" id="PTHR30461">
    <property type="entry name" value="DNA-INVERTASE FROM LAMBDOID PROPHAGE"/>
    <property type="match status" value="1"/>
</dbReference>
<name>A0A1I1CGJ9_9PSEU</name>
<dbReference type="AlphaFoldDB" id="A0A1I1CGJ9"/>
<evidence type="ECO:0000313" key="6">
    <source>
        <dbReference type="Proteomes" id="UP000243799"/>
    </source>
</evidence>
<dbReference type="PANTHER" id="PTHR30461:SF2">
    <property type="entry name" value="SERINE RECOMBINASE PINE-RELATED"/>
    <property type="match status" value="1"/>
</dbReference>
<dbReference type="Pfam" id="PF00239">
    <property type="entry name" value="Resolvase"/>
    <property type="match status" value="1"/>
</dbReference>
<dbReference type="InterPro" id="IPR050639">
    <property type="entry name" value="SSR_resolvase"/>
</dbReference>
<dbReference type="GO" id="GO:0003677">
    <property type="term" value="F:DNA binding"/>
    <property type="evidence" value="ECO:0007669"/>
    <property type="project" value="UniProtKB-KW"/>
</dbReference>
<dbReference type="InterPro" id="IPR036162">
    <property type="entry name" value="Resolvase-like_N_sf"/>
</dbReference>
<reference evidence="6" key="1">
    <citation type="submission" date="2016-10" db="EMBL/GenBank/DDBJ databases">
        <authorList>
            <person name="Varghese N."/>
            <person name="Submissions S."/>
        </authorList>
    </citation>
    <scope>NUCLEOTIDE SEQUENCE [LARGE SCALE GENOMIC DNA]</scope>
    <source>
        <strain evidence="6">CGMCC 4.3568</strain>
    </source>
</reference>